<comment type="catalytic activity">
    <reaction evidence="13">
        <text>ATP + H2O = ADP + phosphate + H(+)</text>
        <dbReference type="Rhea" id="RHEA:13065"/>
        <dbReference type="ChEBI" id="CHEBI:15377"/>
        <dbReference type="ChEBI" id="CHEBI:15378"/>
        <dbReference type="ChEBI" id="CHEBI:30616"/>
        <dbReference type="ChEBI" id="CHEBI:43474"/>
        <dbReference type="ChEBI" id="CHEBI:456216"/>
        <dbReference type="EC" id="3.6.4.12"/>
    </reaction>
    <physiologicalReaction direction="left-to-right" evidence="13">
        <dbReference type="Rhea" id="RHEA:13066"/>
    </physiologicalReaction>
</comment>
<evidence type="ECO:0000256" key="14">
    <source>
        <dbReference type="ARBA" id="ARBA00064789"/>
    </source>
</evidence>
<evidence type="ECO:0000256" key="11">
    <source>
        <dbReference type="ARBA" id="ARBA00023242"/>
    </source>
</evidence>
<dbReference type="InterPro" id="IPR054125">
    <property type="entry name" value="MCM5_C"/>
</dbReference>
<proteinExistence type="inferred from homology"/>
<keyword evidence="19" id="KW-1185">Reference proteome</keyword>
<gene>
    <name evidence="18" type="ORF">GCK32_003368</name>
</gene>
<evidence type="ECO:0000313" key="19">
    <source>
        <dbReference type="Proteomes" id="UP001331761"/>
    </source>
</evidence>
<dbReference type="GO" id="GO:0005829">
    <property type="term" value="C:cytosol"/>
    <property type="evidence" value="ECO:0007669"/>
    <property type="project" value="UniProtKB-SubCell"/>
</dbReference>
<sequence>MSNFDDAGLYYQERFFANDGVPDQGREMIAEYRQICEQFRRFIREFSIGGTGGLHYRDELKKNYNAKYYMLEVNLTHLKQFDEDAESKLRTYPGKFLPAFEEAARTVADELTAPRPEGEEEMKDIQVCLTLDEYPTSIRKVKSAQVSQVVKISGIIVAASQVRAKATKITLQCRTCRHTISDQLLKPGLEGFQLPRTCGAPQAGQLQRCPIDPYHIVPDKCHCVDYQTLKLQENPEDVPHGEMPRHLQLYCDRYLTDKVAPGNRVTLVGVFSIKKLFQKSKGNSDKTLTGIRTPYLRVLGIHVEVGGPGRAEFKQFTPEEERNFKELAQRSDVYELIAKSIAPSIYGSVDIKKSIACLLFGGSRKRLPDGLTRRGDINVLLLGDPGTAKSQLLKFVEQVAPIGVYTSGKGSSAAGLTASVIRDPQSRTFMMEGGAMVLADGGVVCIDEFDKMREDDRVAIHEAMEQQTISIAKAGITTTLNSRCSVLAAANSVYGRWDDTRGDENIDFMPTILSRFDMIYIVKDTHDVKRDETLAKHVIDVHVNASKNKEKAMIEKEVNVDAKTEMFDADGFLTLGFLKKYVSYARAHCGPRLNPQASEKLASNYVRMRNPPVDVDHIVMSKKTAKTSISITVRQLEAVIRMSESLAKMELQPFAVDKHVDEALRLFRVSTVEAAATGNLAGIEGFTSDADQESMQRIEAQMKKRFSVGTHVSELVIVQDFVTRQHYSEALVKKVILNMVRRGDLQYKMQRKMLYRVR</sequence>
<dbReference type="FunFam" id="2.20.28.10:FF:000005">
    <property type="entry name" value="DNA helicase"/>
    <property type="match status" value="1"/>
</dbReference>
<dbReference type="PROSITE" id="PS50051">
    <property type="entry name" value="MCM_2"/>
    <property type="match status" value="1"/>
</dbReference>
<comment type="caution">
    <text evidence="18">The sequence shown here is derived from an EMBL/GenBank/DDBJ whole genome shotgun (WGS) entry which is preliminary data.</text>
</comment>
<keyword evidence="8 16" id="KW-0347">Helicase</keyword>
<comment type="function">
    <text evidence="16">Acts as component of the MCM2-7 complex (MCM complex) which is the replicative helicase essential for 'once per cell cycle' DNA replication initiation and elongation in eukaryotic cells. The active ATPase sites in the MCM2-7 ring are formed through the interaction surfaces of two neighboring subunits such that a critical structure of a conserved arginine finger motif is provided in trans relative to the ATP-binding site of the Walker A box of the adjacent subunit. The six ATPase active sites, however, are likely to contribute differentially to the complex helicase activity.</text>
</comment>
<evidence type="ECO:0000256" key="12">
    <source>
        <dbReference type="ARBA" id="ARBA00023306"/>
    </source>
</evidence>
<keyword evidence="6 15" id="KW-0547">Nucleotide-binding</keyword>
<dbReference type="PRINTS" id="PR01661">
    <property type="entry name" value="MCMPROTEIN5"/>
</dbReference>
<evidence type="ECO:0000256" key="4">
    <source>
        <dbReference type="ARBA" id="ARBA00022490"/>
    </source>
</evidence>
<dbReference type="Pfam" id="PF17207">
    <property type="entry name" value="MCM_OB"/>
    <property type="match status" value="1"/>
</dbReference>
<dbReference type="Proteomes" id="UP001331761">
    <property type="component" value="Unassembled WGS sequence"/>
</dbReference>
<dbReference type="AlphaFoldDB" id="A0AAN8II60"/>
<dbReference type="InterPro" id="IPR012340">
    <property type="entry name" value="NA-bd_OB-fold"/>
</dbReference>
<evidence type="ECO:0000256" key="2">
    <source>
        <dbReference type="ARBA" id="ARBA00004514"/>
    </source>
</evidence>
<keyword evidence="11 16" id="KW-0539">Nucleus</keyword>
<dbReference type="GO" id="GO:0005634">
    <property type="term" value="C:nucleus"/>
    <property type="evidence" value="ECO:0007669"/>
    <property type="project" value="UniProtKB-SubCell"/>
</dbReference>
<keyword evidence="4" id="KW-0963">Cytoplasm</keyword>
<dbReference type="SUPFAM" id="SSF52540">
    <property type="entry name" value="P-loop containing nucleoside triphosphate hydrolases"/>
    <property type="match status" value="1"/>
</dbReference>
<protein>
    <recommendedName>
        <fullName evidence="16">DNA replication licensing factor MCM5</fullName>
        <ecNumber evidence="16">3.6.4.12</ecNumber>
    </recommendedName>
</protein>
<dbReference type="Gene3D" id="3.40.50.300">
    <property type="entry name" value="P-loop containing nucleotide triphosphate hydrolases"/>
    <property type="match status" value="1"/>
</dbReference>
<dbReference type="PANTHER" id="PTHR11630">
    <property type="entry name" value="DNA REPLICATION LICENSING FACTOR MCM FAMILY MEMBER"/>
    <property type="match status" value="1"/>
</dbReference>
<dbReference type="GO" id="GO:0003688">
    <property type="term" value="F:DNA replication origin binding"/>
    <property type="evidence" value="ECO:0007669"/>
    <property type="project" value="UniProtKB-UniRule"/>
</dbReference>
<comment type="subunit">
    <text evidence="14">Component of the MCM2-7 complex. The complex forms a toroidal hexameric ring with the proposed subunit order MCM2-MCM6-MCM4-MCM7-MCM3-MCM5 (By simililarity).</text>
</comment>
<evidence type="ECO:0000256" key="6">
    <source>
        <dbReference type="ARBA" id="ARBA00022741"/>
    </source>
</evidence>
<comment type="similarity">
    <text evidence="3 15">Belongs to the MCM family.</text>
</comment>
<reference evidence="18 19" key="1">
    <citation type="submission" date="2019-10" db="EMBL/GenBank/DDBJ databases">
        <title>Assembly and Annotation for the nematode Trichostrongylus colubriformis.</title>
        <authorList>
            <person name="Martin J."/>
        </authorList>
    </citation>
    <scope>NUCLEOTIDE SEQUENCE [LARGE SCALE GENOMIC DNA]</scope>
    <source>
        <strain evidence="18">G859</strain>
        <tissue evidence="18">Whole worm</tissue>
    </source>
</reference>
<dbReference type="InterPro" id="IPR018525">
    <property type="entry name" value="MCM_CS"/>
</dbReference>
<dbReference type="Pfam" id="PF14551">
    <property type="entry name" value="MCM_N"/>
    <property type="match status" value="1"/>
</dbReference>
<dbReference type="Gene3D" id="2.40.50.140">
    <property type="entry name" value="Nucleic acid-binding proteins"/>
    <property type="match status" value="1"/>
</dbReference>
<evidence type="ECO:0000256" key="1">
    <source>
        <dbReference type="ARBA" id="ARBA00004123"/>
    </source>
</evidence>
<evidence type="ECO:0000256" key="15">
    <source>
        <dbReference type="RuleBase" id="RU004070"/>
    </source>
</evidence>
<dbReference type="InterPro" id="IPR033762">
    <property type="entry name" value="MCM_OB"/>
</dbReference>
<keyword evidence="12 16" id="KW-0131">Cell cycle</keyword>
<dbReference type="GO" id="GO:0005524">
    <property type="term" value="F:ATP binding"/>
    <property type="evidence" value="ECO:0007669"/>
    <property type="project" value="UniProtKB-UniRule"/>
</dbReference>
<evidence type="ECO:0000259" key="17">
    <source>
        <dbReference type="PROSITE" id="PS50051"/>
    </source>
</evidence>
<dbReference type="GO" id="GO:0017116">
    <property type="term" value="F:single-stranded DNA helicase activity"/>
    <property type="evidence" value="ECO:0007669"/>
    <property type="project" value="TreeGrafter"/>
</dbReference>
<dbReference type="Gene3D" id="3.30.1640.10">
    <property type="entry name" value="mini-chromosome maintenance (MCM) complex, chain A, domain 1"/>
    <property type="match status" value="1"/>
</dbReference>
<dbReference type="Gene3D" id="2.20.28.10">
    <property type="match status" value="1"/>
</dbReference>
<evidence type="ECO:0000256" key="13">
    <source>
        <dbReference type="ARBA" id="ARBA00048432"/>
    </source>
</evidence>
<dbReference type="InterPro" id="IPR027925">
    <property type="entry name" value="MCM_N"/>
</dbReference>
<accession>A0AAN8II60</accession>
<evidence type="ECO:0000313" key="18">
    <source>
        <dbReference type="EMBL" id="KAK5974446.1"/>
    </source>
</evidence>
<dbReference type="GO" id="GO:0000727">
    <property type="term" value="P:double-strand break repair via break-induced replication"/>
    <property type="evidence" value="ECO:0007669"/>
    <property type="project" value="TreeGrafter"/>
</dbReference>
<feature type="domain" description="MCM C-terminal AAA(+) ATPase" evidence="17">
    <location>
        <begin position="333"/>
        <end position="538"/>
    </location>
</feature>
<name>A0AAN8II60_TRICO</name>
<dbReference type="EMBL" id="WIXE01014227">
    <property type="protein sequence ID" value="KAK5974446.1"/>
    <property type="molecule type" value="Genomic_DNA"/>
</dbReference>
<dbReference type="Pfam" id="PF21933">
    <property type="entry name" value="MCM5_C"/>
    <property type="match status" value="1"/>
</dbReference>
<keyword evidence="10 15" id="KW-0238">DNA-binding</keyword>
<evidence type="ECO:0000256" key="3">
    <source>
        <dbReference type="ARBA" id="ARBA00008010"/>
    </source>
</evidence>
<organism evidence="18 19">
    <name type="scientific">Trichostrongylus colubriformis</name>
    <name type="common">Black scour worm</name>
    <dbReference type="NCBI Taxonomy" id="6319"/>
    <lineage>
        <taxon>Eukaryota</taxon>
        <taxon>Metazoa</taxon>
        <taxon>Ecdysozoa</taxon>
        <taxon>Nematoda</taxon>
        <taxon>Chromadorea</taxon>
        <taxon>Rhabditida</taxon>
        <taxon>Rhabditina</taxon>
        <taxon>Rhabditomorpha</taxon>
        <taxon>Strongyloidea</taxon>
        <taxon>Trichostrongylidae</taxon>
        <taxon>Trichostrongylus</taxon>
    </lineage>
</organism>
<dbReference type="InterPro" id="IPR031327">
    <property type="entry name" value="MCM"/>
</dbReference>
<keyword evidence="5 16" id="KW-0235">DNA replication</keyword>
<evidence type="ECO:0000256" key="16">
    <source>
        <dbReference type="RuleBase" id="RU368063"/>
    </source>
</evidence>
<dbReference type="FunFam" id="3.40.50.300:FF:000929">
    <property type="entry name" value="DNA helicase"/>
    <property type="match status" value="1"/>
</dbReference>
<dbReference type="EC" id="3.6.4.12" evidence="16"/>
<dbReference type="GO" id="GO:0006270">
    <property type="term" value="P:DNA replication initiation"/>
    <property type="evidence" value="ECO:0007669"/>
    <property type="project" value="UniProtKB-UniRule"/>
</dbReference>
<dbReference type="InterPro" id="IPR041562">
    <property type="entry name" value="MCM_lid"/>
</dbReference>
<keyword evidence="7 16" id="KW-0378">Hydrolase</keyword>
<dbReference type="InterPro" id="IPR001208">
    <property type="entry name" value="MCM_dom"/>
</dbReference>
<evidence type="ECO:0000256" key="10">
    <source>
        <dbReference type="ARBA" id="ARBA00023125"/>
    </source>
</evidence>
<evidence type="ECO:0000256" key="9">
    <source>
        <dbReference type="ARBA" id="ARBA00022840"/>
    </source>
</evidence>
<dbReference type="GO" id="GO:0043138">
    <property type="term" value="F:3'-5' DNA helicase activity"/>
    <property type="evidence" value="ECO:0007669"/>
    <property type="project" value="TreeGrafter"/>
</dbReference>
<keyword evidence="9 15" id="KW-0067">ATP-binding</keyword>
<dbReference type="PRINTS" id="PR01657">
    <property type="entry name" value="MCMFAMILY"/>
</dbReference>
<dbReference type="CDD" id="cd17756">
    <property type="entry name" value="MCM5"/>
    <property type="match status" value="1"/>
</dbReference>
<comment type="subcellular location">
    <subcellularLocation>
        <location evidence="2">Cytoplasm</location>
        <location evidence="2">Cytosol</location>
    </subcellularLocation>
    <subcellularLocation>
        <location evidence="1 16">Nucleus</location>
    </subcellularLocation>
</comment>
<dbReference type="GO" id="GO:0016787">
    <property type="term" value="F:hydrolase activity"/>
    <property type="evidence" value="ECO:0007669"/>
    <property type="project" value="UniProtKB-KW"/>
</dbReference>
<dbReference type="Pfam" id="PF17855">
    <property type="entry name" value="MCM_lid"/>
    <property type="match status" value="1"/>
</dbReference>
<dbReference type="GO" id="GO:0042555">
    <property type="term" value="C:MCM complex"/>
    <property type="evidence" value="ECO:0007669"/>
    <property type="project" value="UniProtKB-UniRule"/>
</dbReference>
<dbReference type="PANTHER" id="PTHR11630:SF42">
    <property type="entry name" value="DNA REPLICATION LICENSING FACTOR MCM5"/>
    <property type="match status" value="1"/>
</dbReference>
<dbReference type="SUPFAM" id="SSF50249">
    <property type="entry name" value="Nucleic acid-binding proteins"/>
    <property type="match status" value="1"/>
</dbReference>
<evidence type="ECO:0000256" key="7">
    <source>
        <dbReference type="ARBA" id="ARBA00022801"/>
    </source>
</evidence>
<dbReference type="InterPro" id="IPR027417">
    <property type="entry name" value="P-loop_NTPase"/>
</dbReference>
<dbReference type="SMART" id="SM00350">
    <property type="entry name" value="MCM"/>
    <property type="match status" value="1"/>
</dbReference>
<dbReference type="InterPro" id="IPR008048">
    <property type="entry name" value="MCM5"/>
</dbReference>
<evidence type="ECO:0000256" key="8">
    <source>
        <dbReference type="ARBA" id="ARBA00022806"/>
    </source>
</evidence>
<dbReference type="FunFam" id="3.30.1640.10:FF:000006">
    <property type="entry name" value="DNA helicase"/>
    <property type="match status" value="1"/>
</dbReference>
<evidence type="ECO:0000256" key="5">
    <source>
        <dbReference type="ARBA" id="ARBA00022705"/>
    </source>
</evidence>
<dbReference type="PROSITE" id="PS00847">
    <property type="entry name" value="MCM_1"/>
    <property type="match status" value="1"/>
</dbReference>
<dbReference type="GO" id="GO:0003697">
    <property type="term" value="F:single-stranded DNA binding"/>
    <property type="evidence" value="ECO:0007669"/>
    <property type="project" value="TreeGrafter"/>
</dbReference>
<dbReference type="Pfam" id="PF00493">
    <property type="entry name" value="MCM"/>
    <property type="match status" value="1"/>
</dbReference>